<feature type="domain" description="ACT" evidence="6">
    <location>
        <begin position="638"/>
        <end position="710"/>
    </location>
</feature>
<dbReference type="InterPro" id="IPR002912">
    <property type="entry name" value="ACT_dom"/>
</dbReference>
<evidence type="ECO:0000259" key="6">
    <source>
        <dbReference type="PROSITE" id="PS51671"/>
    </source>
</evidence>
<dbReference type="CDD" id="cd04876">
    <property type="entry name" value="ACT_RelA-SpoT"/>
    <property type="match status" value="1"/>
</dbReference>
<dbReference type="GO" id="GO:0008728">
    <property type="term" value="F:GTP diphosphokinase activity"/>
    <property type="evidence" value="ECO:0007669"/>
    <property type="project" value="TreeGrafter"/>
</dbReference>
<name>A0A917ZQI5_9GAMM</name>
<dbReference type="CDD" id="cd00077">
    <property type="entry name" value="HDc"/>
    <property type="match status" value="1"/>
</dbReference>
<dbReference type="InterPro" id="IPR003607">
    <property type="entry name" value="HD/PDEase_dom"/>
</dbReference>
<dbReference type="PROSITE" id="PS51880">
    <property type="entry name" value="TGS"/>
    <property type="match status" value="1"/>
</dbReference>
<reference evidence="9 10" key="1">
    <citation type="journal article" date="2014" name="Int. J. Syst. Evol. Microbiol.">
        <title>Complete genome sequence of Corynebacterium casei LMG S-19264T (=DSM 44701T), isolated from a smear-ripened cheese.</title>
        <authorList>
            <consortium name="US DOE Joint Genome Institute (JGI-PGF)"/>
            <person name="Walter F."/>
            <person name="Albersmeier A."/>
            <person name="Kalinowski J."/>
            <person name="Ruckert C."/>
        </authorList>
    </citation>
    <scope>NUCLEOTIDE SEQUENCE [LARGE SCALE GENOMIC DNA]</scope>
    <source>
        <strain evidence="9 10">CGMCC 1.7286</strain>
    </source>
</reference>
<dbReference type="SUPFAM" id="SSF81301">
    <property type="entry name" value="Nucleotidyltransferase"/>
    <property type="match status" value="1"/>
</dbReference>
<sequence length="710" mass="80191">MPTIDALSKRLTEYLDPEQIQRVRRAYFYAEQAHDGQRRKSGEPYVTHPLAAAGILAGMHMDHQSLMAAMLHDVIEDTEINYDAIESQFGDAVADIVDGVSKLTHLEFETKAEAQAENFQKMVLAMAEDIRVILVKLADRLHNMRTLGAMPPVKQRRIARETLDIYAPIAARLGMRDLQVELEDLAFQAYHPMRSRYIRRAVVKARGQRRDIIAEIQQTIQRRLEQEGLPGSVSGREKHLYSIYRKMRMQRKSFAEIMDVFAFRIVTDKVDDCYRILGAVHNLYKPVPGRFKDYIAIPKANGYQSLHTDLFGTRDITIEVQIRTREMDAVASQGIAEHSHYKAYGDSDSAIGSYNRARKWVQGLLEMQRNAGDSMEFIEHVKKDLFPDEVYVFTPKGRILELPRGATAVDFAYAVHTDIGNSCVSCRINRRLAPLSAPLISGSTVEIITTPSAQPNMAWLNFVVTGKARSSIRHFLKNQQRHESIALGRRLLNQFLGNYGTSLEEVEKSERKKLRKLLKEAELKALDDLLEDVGMGNRMAYVVARRLKPELPQEGEDKAPGRPGGRPMAIQGTEGMVLHYAKCCHPIPGDTIIAHISTGRGLVIHRTDCRNIGYLRDDPEKCIFLEWSKSIEDEFRVGLKLEVLSQRGIIANLATTVAACGANIIKIDSGEKDGQLNQVTLDISVHNRVHLASVMKSLRRINAVSRIHRQ</sequence>
<dbReference type="Gene3D" id="1.10.3210.10">
    <property type="entry name" value="Hypothetical protein af1432"/>
    <property type="match status" value="1"/>
</dbReference>
<dbReference type="Gene3D" id="3.30.460.10">
    <property type="entry name" value="Beta Polymerase, domain 2"/>
    <property type="match status" value="1"/>
</dbReference>
<feature type="domain" description="HD" evidence="7">
    <location>
        <begin position="45"/>
        <end position="144"/>
    </location>
</feature>
<comment type="caution">
    <text evidence="9">The sequence shown here is derived from an EMBL/GenBank/DDBJ whole genome shotgun (WGS) entry which is preliminary data.</text>
</comment>
<dbReference type="SUPFAM" id="SSF109604">
    <property type="entry name" value="HD-domain/PDEase-like"/>
    <property type="match status" value="1"/>
</dbReference>
<evidence type="ECO:0000259" key="8">
    <source>
        <dbReference type="PROSITE" id="PS51880"/>
    </source>
</evidence>
<dbReference type="InterPro" id="IPR006674">
    <property type="entry name" value="HD_domain"/>
</dbReference>
<dbReference type="GO" id="GO:0008893">
    <property type="term" value="F:guanosine-3',5'-bis(diphosphate) 3'-diphosphatase activity"/>
    <property type="evidence" value="ECO:0007669"/>
    <property type="project" value="UniProtKB-EC"/>
</dbReference>
<feature type="domain" description="TGS" evidence="8">
    <location>
        <begin position="388"/>
        <end position="449"/>
    </location>
</feature>
<dbReference type="InterPro" id="IPR045600">
    <property type="entry name" value="RelA/SpoT_AH_RIS"/>
</dbReference>
<dbReference type="CDD" id="cd05399">
    <property type="entry name" value="NT_Rel-Spo_like"/>
    <property type="match status" value="1"/>
</dbReference>
<accession>A0A917ZQI5</accession>
<dbReference type="GO" id="GO:0005886">
    <property type="term" value="C:plasma membrane"/>
    <property type="evidence" value="ECO:0007669"/>
    <property type="project" value="TreeGrafter"/>
</dbReference>
<evidence type="ECO:0000259" key="7">
    <source>
        <dbReference type="PROSITE" id="PS51831"/>
    </source>
</evidence>
<comment type="function">
    <text evidence="5">In eubacteria ppGpp (guanosine 3'-diphosphate 5'-diphosphate) is a mediator of the stringent response that coordinates a variety of cellular activities in response to changes in nutritional abundance.</text>
</comment>
<evidence type="ECO:0000313" key="10">
    <source>
        <dbReference type="Proteomes" id="UP000599578"/>
    </source>
</evidence>
<dbReference type="Pfam" id="PF04607">
    <property type="entry name" value="RelA_SpoT"/>
    <property type="match status" value="1"/>
</dbReference>
<dbReference type="PANTHER" id="PTHR21262">
    <property type="entry name" value="GUANOSINE-3',5'-BIS DIPHOSPHATE 3'-PYROPHOSPHOHYDROLASE"/>
    <property type="match status" value="1"/>
</dbReference>
<dbReference type="Pfam" id="PF02824">
    <property type="entry name" value="TGS"/>
    <property type="match status" value="1"/>
</dbReference>
<dbReference type="InterPro" id="IPR043519">
    <property type="entry name" value="NT_sf"/>
</dbReference>
<dbReference type="SUPFAM" id="SSF55021">
    <property type="entry name" value="ACT-like"/>
    <property type="match status" value="1"/>
</dbReference>
<evidence type="ECO:0000256" key="3">
    <source>
        <dbReference type="ARBA" id="ARBA00024387"/>
    </source>
</evidence>
<dbReference type="FunFam" id="1.10.3210.10:FF:000001">
    <property type="entry name" value="GTP pyrophosphokinase RelA"/>
    <property type="match status" value="1"/>
</dbReference>
<comment type="catalytic activity">
    <reaction evidence="4">
        <text>guanosine 3',5'-bis(diphosphate) + H2O = GDP + diphosphate + H(+)</text>
        <dbReference type="Rhea" id="RHEA:14253"/>
        <dbReference type="ChEBI" id="CHEBI:15377"/>
        <dbReference type="ChEBI" id="CHEBI:15378"/>
        <dbReference type="ChEBI" id="CHEBI:33019"/>
        <dbReference type="ChEBI" id="CHEBI:58189"/>
        <dbReference type="ChEBI" id="CHEBI:77828"/>
        <dbReference type="EC" id="3.1.7.2"/>
    </reaction>
</comment>
<evidence type="ECO:0000256" key="1">
    <source>
        <dbReference type="ARBA" id="ARBA00022801"/>
    </source>
</evidence>
<dbReference type="InterPro" id="IPR033655">
    <property type="entry name" value="TGS_RelA/SpoT"/>
</dbReference>
<gene>
    <name evidence="9" type="primary">spoT</name>
    <name evidence="9" type="ORF">GCM10011348_42150</name>
</gene>
<dbReference type="EMBL" id="BMLT01000014">
    <property type="protein sequence ID" value="GGO87901.1"/>
    <property type="molecule type" value="Genomic_DNA"/>
</dbReference>
<dbReference type="SMART" id="SM00954">
    <property type="entry name" value="RelA_SpoT"/>
    <property type="match status" value="1"/>
</dbReference>
<dbReference type="EC" id="3.1.7.2" evidence="3"/>
<evidence type="ECO:0000313" key="9">
    <source>
        <dbReference type="EMBL" id="GGO87901.1"/>
    </source>
</evidence>
<protein>
    <recommendedName>
        <fullName evidence="3">guanosine-3',5'-bis(diphosphate) 3'-diphosphatase</fullName>
        <ecNumber evidence="3">3.1.7.2</ecNumber>
    </recommendedName>
</protein>
<dbReference type="PANTHER" id="PTHR21262:SF36">
    <property type="entry name" value="BIFUNCTIONAL (P)PPGPP SYNTHASE_HYDROLASE SPOT"/>
    <property type="match status" value="1"/>
</dbReference>
<dbReference type="PROSITE" id="PS51671">
    <property type="entry name" value="ACT"/>
    <property type="match status" value="1"/>
</dbReference>
<dbReference type="PROSITE" id="PS51831">
    <property type="entry name" value="HD"/>
    <property type="match status" value="1"/>
</dbReference>
<keyword evidence="1" id="KW-0378">Hydrolase</keyword>
<keyword evidence="10" id="KW-1185">Reference proteome</keyword>
<evidence type="ECO:0000256" key="5">
    <source>
        <dbReference type="RuleBase" id="RU003847"/>
    </source>
</evidence>
<dbReference type="InterPro" id="IPR012676">
    <property type="entry name" value="TGS-like"/>
</dbReference>
<dbReference type="InterPro" id="IPR004095">
    <property type="entry name" value="TGS"/>
</dbReference>
<organism evidence="9 10">
    <name type="scientific">Marinobacterium nitratireducens</name>
    <dbReference type="NCBI Taxonomy" id="518897"/>
    <lineage>
        <taxon>Bacteria</taxon>
        <taxon>Pseudomonadati</taxon>
        <taxon>Pseudomonadota</taxon>
        <taxon>Gammaproteobacteria</taxon>
        <taxon>Oceanospirillales</taxon>
        <taxon>Oceanospirillaceae</taxon>
        <taxon>Marinobacterium</taxon>
    </lineage>
</organism>
<dbReference type="RefSeq" id="WP_188862611.1">
    <property type="nucleotide sequence ID" value="NZ_BMLT01000014.1"/>
</dbReference>
<dbReference type="InterPro" id="IPR004811">
    <property type="entry name" value="RelA/Spo_fam"/>
</dbReference>
<comment type="pathway">
    <text evidence="2">Purine metabolism; ppGpp biosynthesis; ppGpp from GDP: step 1/1.</text>
</comment>
<dbReference type="GO" id="GO:0015949">
    <property type="term" value="P:nucleobase-containing small molecule interconversion"/>
    <property type="evidence" value="ECO:0007669"/>
    <property type="project" value="UniProtKB-ARBA"/>
</dbReference>
<dbReference type="SMART" id="SM00471">
    <property type="entry name" value="HDc"/>
    <property type="match status" value="1"/>
</dbReference>
<dbReference type="InterPro" id="IPR007685">
    <property type="entry name" value="RelA_SpoT"/>
</dbReference>
<dbReference type="Gene3D" id="3.10.20.30">
    <property type="match status" value="1"/>
</dbReference>
<dbReference type="CDD" id="cd01668">
    <property type="entry name" value="TGS_RSH"/>
    <property type="match status" value="1"/>
</dbReference>
<evidence type="ECO:0000256" key="2">
    <source>
        <dbReference type="ARBA" id="ARBA00024329"/>
    </source>
</evidence>
<evidence type="ECO:0000256" key="4">
    <source>
        <dbReference type="ARBA" id="ARBA00047968"/>
    </source>
</evidence>
<dbReference type="SUPFAM" id="SSF81271">
    <property type="entry name" value="TGS-like"/>
    <property type="match status" value="1"/>
</dbReference>
<dbReference type="GO" id="GO:0015969">
    <property type="term" value="P:guanosine tetraphosphate metabolic process"/>
    <property type="evidence" value="ECO:0007669"/>
    <property type="project" value="InterPro"/>
</dbReference>
<dbReference type="AlphaFoldDB" id="A0A917ZQI5"/>
<dbReference type="NCBIfam" id="TIGR00691">
    <property type="entry name" value="spoT_relA"/>
    <property type="match status" value="1"/>
</dbReference>
<dbReference type="Pfam" id="PF13328">
    <property type="entry name" value="HD_4"/>
    <property type="match status" value="1"/>
</dbReference>
<dbReference type="Proteomes" id="UP000599578">
    <property type="component" value="Unassembled WGS sequence"/>
</dbReference>
<proteinExistence type="inferred from homology"/>
<dbReference type="FunFam" id="3.10.20.30:FF:000002">
    <property type="entry name" value="GTP pyrophosphokinase (RelA/SpoT)"/>
    <property type="match status" value="1"/>
</dbReference>
<dbReference type="InterPro" id="IPR012675">
    <property type="entry name" value="Beta-grasp_dom_sf"/>
</dbReference>
<dbReference type="NCBIfam" id="NF008303">
    <property type="entry name" value="PRK11092.1"/>
    <property type="match status" value="1"/>
</dbReference>
<dbReference type="GO" id="GO:0042594">
    <property type="term" value="P:response to starvation"/>
    <property type="evidence" value="ECO:0007669"/>
    <property type="project" value="TreeGrafter"/>
</dbReference>
<dbReference type="Pfam" id="PF13291">
    <property type="entry name" value="ACT_4"/>
    <property type="match status" value="1"/>
</dbReference>
<comment type="similarity">
    <text evidence="5">Belongs to the relA/spoT family.</text>
</comment>
<dbReference type="Pfam" id="PF19296">
    <property type="entry name" value="RelA_AH_RIS"/>
    <property type="match status" value="1"/>
</dbReference>
<dbReference type="Gene3D" id="3.30.70.260">
    <property type="match status" value="1"/>
</dbReference>
<dbReference type="InterPro" id="IPR045865">
    <property type="entry name" value="ACT-like_dom_sf"/>
</dbReference>
<dbReference type="FunFam" id="3.30.460.10:FF:000001">
    <property type="entry name" value="GTP pyrophosphokinase RelA"/>
    <property type="match status" value="1"/>
</dbReference>